<feature type="binding site" evidence="6">
    <location>
        <position position="494"/>
    </location>
    <ligand>
        <name>ATP</name>
        <dbReference type="ChEBI" id="CHEBI:30616"/>
    </ligand>
</feature>
<dbReference type="InterPro" id="IPR036832">
    <property type="entry name" value="PPK_N_dom_sf"/>
</dbReference>
<dbReference type="Gene3D" id="3.30.1840.10">
    <property type="entry name" value="Polyphosphate kinase middle domain"/>
    <property type="match status" value="1"/>
</dbReference>
<keyword evidence="5 6" id="KW-0067">ATP-binding</keyword>
<evidence type="ECO:0000256" key="6">
    <source>
        <dbReference type="HAMAP-Rule" id="MF_00347"/>
    </source>
</evidence>
<keyword evidence="6" id="KW-0479">Metal-binding</keyword>
<keyword evidence="1 6" id="KW-0597">Phosphoprotein</keyword>
<organism evidence="12 13">
    <name type="scientific">Wenzhouxiangella limi</name>
    <dbReference type="NCBI Taxonomy" id="2707351"/>
    <lineage>
        <taxon>Bacteria</taxon>
        <taxon>Pseudomonadati</taxon>
        <taxon>Pseudomonadota</taxon>
        <taxon>Gammaproteobacteria</taxon>
        <taxon>Chromatiales</taxon>
        <taxon>Wenzhouxiangellaceae</taxon>
        <taxon>Wenzhouxiangella</taxon>
    </lineage>
</organism>
<feature type="binding site" evidence="6">
    <location>
        <position position="590"/>
    </location>
    <ligand>
        <name>ATP</name>
        <dbReference type="ChEBI" id="CHEBI:30616"/>
    </ligand>
</feature>
<dbReference type="SUPFAM" id="SSF56024">
    <property type="entry name" value="Phospholipase D/nuclease"/>
    <property type="match status" value="2"/>
</dbReference>
<comment type="PTM">
    <text evidence="6 7">An intermediate of this reaction is the autophosphorylated ppk in which a phosphate is covalently linked to a histidine residue through a N-P bond.</text>
</comment>
<evidence type="ECO:0000256" key="1">
    <source>
        <dbReference type="ARBA" id="ARBA00022553"/>
    </source>
</evidence>
<dbReference type="InterPro" id="IPR036830">
    <property type="entry name" value="PP_kinase_middle_dom_sf"/>
</dbReference>
<dbReference type="InterPro" id="IPR041108">
    <property type="entry name" value="PP_kinase_C_1"/>
</dbReference>
<protein>
    <recommendedName>
        <fullName evidence="6 7">Polyphosphate kinase</fullName>
        <ecNumber evidence="6 7">2.7.4.1</ecNumber>
    </recommendedName>
    <alternativeName>
        <fullName evidence="6">ATP-polyphosphate phosphotransferase</fullName>
    </alternativeName>
    <alternativeName>
        <fullName evidence="6">Polyphosphoric acid kinase</fullName>
    </alternativeName>
</protein>
<keyword evidence="6" id="KW-0460">Magnesium</keyword>
<dbReference type="InterPro" id="IPR003414">
    <property type="entry name" value="PP_kinase"/>
</dbReference>
<proteinExistence type="inferred from homology"/>
<dbReference type="GO" id="GO:0046872">
    <property type="term" value="F:metal ion binding"/>
    <property type="evidence" value="ECO:0007669"/>
    <property type="project" value="UniProtKB-KW"/>
</dbReference>
<dbReference type="Gene3D" id="3.30.870.10">
    <property type="entry name" value="Endonuclease Chain A"/>
    <property type="match status" value="2"/>
</dbReference>
<dbReference type="Pfam" id="PF13089">
    <property type="entry name" value="PP_kinase_N"/>
    <property type="match status" value="1"/>
</dbReference>
<dbReference type="SUPFAM" id="SSF143724">
    <property type="entry name" value="PHP14-like"/>
    <property type="match status" value="1"/>
</dbReference>
<dbReference type="HAMAP" id="MF_00347">
    <property type="entry name" value="Polyphosphate_kinase"/>
    <property type="match status" value="1"/>
</dbReference>
<keyword evidence="2 6" id="KW-0808">Transferase</keyword>
<accession>A0A845V0X6</accession>
<dbReference type="NCBIfam" id="TIGR03705">
    <property type="entry name" value="poly_P_kin"/>
    <property type="match status" value="1"/>
</dbReference>
<evidence type="ECO:0000259" key="8">
    <source>
        <dbReference type="Pfam" id="PF02503"/>
    </source>
</evidence>
<dbReference type="InterPro" id="IPR025200">
    <property type="entry name" value="PPK_C_dom2"/>
</dbReference>
<keyword evidence="3 6" id="KW-0547">Nucleotide-binding</keyword>
<comment type="caution">
    <text evidence="12">The sequence shown here is derived from an EMBL/GenBank/DDBJ whole genome shotgun (WGS) entry which is preliminary data.</text>
</comment>
<evidence type="ECO:0000256" key="3">
    <source>
        <dbReference type="ARBA" id="ARBA00022741"/>
    </source>
</evidence>
<dbReference type="Proteomes" id="UP000484885">
    <property type="component" value="Unassembled WGS sequence"/>
</dbReference>
<keyword evidence="13" id="KW-1185">Reference proteome</keyword>
<gene>
    <name evidence="12" type="primary">ppk1</name>
    <name evidence="6" type="synonym">ppk</name>
    <name evidence="12" type="ORF">G3I74_13410</name>
</gene>
<evidence type="ECO:0000256" key="5">
    <source>
        <dbReference type="ARBA" id="ARBA00022840"/>
    </source>
</evidence>
<dbReference type="NCBIfam" id="NF003921">
    <property type="entry name" value="PRK05443.2-2"/>
    <property type="match status" value="1"/>
</dbReference>
<feature type="binding site" evidence="6">
    <location>
        <position position="431"/>
    </location>
    <ligand>
        <name>Mg(2+)</name>
        <dbReference type="ChEBI" id="CHEBI:18420"/>
    </ligand>
</feature>
<dbReference type="Pfam" id="PF02503">
    <property type="entry name" value="PP_kinase"/>
    <property type="match status" value="1"/>
</dbReference>
<dbReference type="GO" id="GO:0005524">
    <property type="term" value="F:ATP binding"/>
    <property type="evidence" value="ECO:0007669"/>
    <property type="project" value="UniProtKB-KW"/>
</dbReference>
<dbReference type="EMBL" id="JAAGSC010000043">
    <property type="protein sequence ID" value="NDY96728.1"/>
    <property type="molecule type" value="Genomic_DNA"/>
</dbReference>
<dbReference type="CDD" id="cd09168">
    <property type="entry name" value="PLDc_PaPPK1_C2_like"/>
    <property type="match status" value="1"/>
</dbReference>
<dbReference type="GO" id="GO:0009358">
    <property type="term" value="C:polyphosphate kinase complex"/>
    <property type="evidence" value="ECO:0007669"/>
    <property type="project" value="InterPro"/>
</dbReference>
<dbReference type="InterPro" id="IPR024953">
    <property type="entry name" value="PP_kinase_middle"/>
</dbReference>
<feature type="domain" description="Polyphosphate kinase N-terminal" evidence="9">
    <location>
        <begin position="34"/>
        <end position="139"/>
    </location>
</feature>
<dbReference type="PIRSF" id="PIRSF015589">
    <property type="entry name" value="PP_kinase"/>
    <property type="match status" value="1"/>
</dbReference>
<feature type="binding site" evidence="6">
    <location>
        <position position="618"/>
    </location>
    <ligand>
        <name>ATP</name>
        <dbReference type="ChEBI" id="CHEBI:30616"/>
    </ligand>
</feature>
<feature type="binding site" evidence="6">
    <location>
        <position position="71"/>
    </location>
    <ligand>
        <name>ATP</name>
        <dbReference type="ChEBI" id="CHEBI:30616"/>
    </ligand>
</feature>
<dbReference type="Gene3D" id="1.20.58.310">
    <property type="entry name" value="Polyphosphate kinase N-terminal domain"/>
    <property type="match status" value="1"/>
</dbReference>
<evidence type="ECO:0000259" key="10">
    <source>
        <dbReference type="Pfam" id="PF13090"/>
    </source>
</evidence>
<dbReference type="GO" id="GO:0008976">
    <property type="term" value="F:polyphosphate kinase activity"/>
    <property type="evidence" value="ECO:0007669"/>
    <property type="project" value="UniProtKB-UniRule"/>
</dbReference>
<comment type="function">
    <text evidence="6 7">Catalyzes the reversible transfer of the terminal phosphate of ATP to form a long-chain polyphosphate (polyP).</text>
</comment>
<feature type="domain" description="Polyphosphate kinase C-terminal" evidence="10">
    <location>
        <begin position="529"/>
        <end position="699"/>
    </location>
</feature>
<comment type="similarity">
    <text evidence="6 7">Belongs to the polyphosphate kinase 1 (PPK1) family.</text>
</comment>
<dbReference type="NCBIfam" id="NF003918">
    <property type="entry name" value="PRK05443.1-2"/>
    <property type="match status" value="1"/>
</dbReference>
<keyword evidence="4 6" id="KW-0418">Kinase</keyword>
<sequence>MATLASAHLRSVTQQAPELAEWQSADLDAPELLLNRELSLLAFTRRVLELARDSRIPLLERVRFLCISCTNLDEFFEVRVASVRQRMQHGANQPGPDGLTPAAALEAIRAAVLEMVEQQYWVMNEELTPALAEQNIRILRRSVWKRRQRRWLHQHFRQEILPVLSPLGLDPAHPFPRILNKSLNFAVSLEGQDAFGRDSGMALVRAPRSLPRIIRIPKSYSRGPNDFVFLSSVVHAFIDELFPGMTVHGCYQFRVTRNSELFVDEEEIEDLARALEGELMERGFAEAVRLEVATNCPDTIARFLASKFGLGQDSIYRCAGPVNLNRMSAICDQTDRPDLKFPAFQARSPKALAPTGNLFAAIRRRDWLLHHPYDSFQPVVDLLRQAVNDPSVLAIKQTLYRTGVDSALVGLLVEAARAGKDVTVIVELRARFDEQANITLATRLQEAGVQVVYGVVGHKTHAKMMLMVRRERGHLHRYVHLGTGNYHQGTAKAYTDWSLLSANPDLAQDVHRVFQQLSGLGRAQTLNLLIQSPFDLHRSLLERIERETEHARAGKTARIYAKMNSLTEPEMIRALYRASRAGVEVRLIVRGICCLRPGVPGLSDNIRVRSILGRFLEHSRVYHFANDGHPETYGASADWMERNLFQRVETCFPILEPRAAARVVRESIELAYADNRSAWELGPGGDYALVYPADDEDEIAIQDLLIAEAGDA</sequence>
<evidence type="ECO:0000256" key="7">
    <source>
        <dbReference type="RuleBase" id="RU003800"/>
    </source>
</evidence>
<dbReference type="InterPro" id="IPR025198">
    <property type="entry name" value="PPK_N_dom"/>
</dbReference>
<evidence type="ECO:0000259" key="9">
    <source>
        <dbReference type="Pfam" id="PF13089"/>
    </source>
</evidence>
<dbReference type="GO" id="GO:0006799">
    <property type="term" value="P:polyphosphate biosynthetic process"/>
    <property type="evidence" value="ECO:0007669"/>
    <property type="project" value="UniProtKB-UniRule"/>
</dbReference>
<dbReference type="Pfam" id="PF13090">
    <property type="entry name" value="PP_kinase_C"/>
    <property type="match status" value="1"/>
</dbReference>
<dbReference type="PANTHER" id="PTHR30218">
    <property type="entry name" value="POLYPHOSPHATE KINASE"/>
    <property type="match status" value="1"/>
</dbReference>
<feature type="domain" description="Polyphosphate kinase middle" evidence="8">
    <location>
        <begin position="148"/>
        <end position="329"/>
    </location>
</feature>
<evidence type="ECO:0000259" key="11">
    <source>
        <dbReference type="Pfam" id="PF17941"/>
    </source>
</evidence>
<dbReference type="PANTHER" id="PTHR30218:SF0">
    <property type="entry name" value="POLYPHOSPHATE KINASE"/>
    <property type="match status" value="1"/>
</dbReference>
<feature type="active site" description="Phosphohistidine intermediate" evidence="6">
    <location>
        <position position="461"/>
    </location>
</feature>
<evidence type="ECO:0000313" key="13">
    <source>
        <dbReference type="Proteomes" id="UP000484885"/>
    </source>
</evidence>
<reference evidence="12 13" key="1">
    <citation type="submission" date="2020-02" db="EMBL/GenBank/DDBJ databases">
        <authorList>
            <person name="Zhang X.-Y."/>
        </authorList>
    </citation>
    <scope>NUCLEOTIDE SEQUENCE [LARGE SCALE GENOMIC DNA]</scope>
    <source>
        <strain evidence="12 13">C33</strain>
    </source>
</reference>
<feature type="domain" description="Polyphosphate kinase C-terminal" evidence="11">
    <location>
        <begin position="357"/>
        <end position="520"/>
    </location>
</feature>
<feature type="binding site" evidence="6">
    <location>
        <position position="401"/>
    </location>
    <ligand>
        <name>Mg(2+)</name>
        <dbReference type="ChEBI" id="CHEBI:18420"/>
    </ligand>
</feature>
<comment type="catalytic activity">
    <reaction evidence="6 7">
        <text>[phosphate](n) + ATP = [phosphate](n+1) + ADP</text>
        <dbReference type="Rhea" id="RHEA:19573"/>
        <dbReference type="Rhea" id="RHEA-COMP:9859"/>
        <dbReference type="Rhea" id="RHEA-COMP:14280"/>
        <dbReference type="ChEBI" id="CHEBI:16838"/>
        <dbReference type="ChEBI" id="CHEBI:30616"/>
        <dbReference type="ChEBI" id="CHEBI:456216"/>
        <dbReference type="EC" id="2.7.4.1"/>
    </reaction>
</comment>
<name>A0A845V0X6_9GAMM</name>
<evidence type="ECO:0000256" key="2">
    <source>
        <dbReference type="ARBA" id="ARBA00022679"/>
    </source>
</evidence>
<evidence type="ECO:0000256" key="4">
    <source>
        <dbReference type="ARBA" id="ARBA00022777"/>
    </source>
</evidence>
<comment type="cofactor">
    <cofactor evidence="6">
        <name>Mg(2+)</name>
        <dbReference type="ChEBI" id="CHEBI:18420"/>
    </cofactor>
</comment>
<dbReference type="NCBIfam" id="NF003917">
    <property type="entry name" value="PRK05443.1-1"/>
    <property type="match status" value="1"/>
</dbReference>
<dbReference type="EC" id="2.7.4.1" evidence="6 7"/>
<dbReference type="AlphaFoldDB" id="A0A845V0X6"/>
<evidence type="ECO:0000313" key="12">
    <source>
        <dbReference type="EMBL" id="NDY96728.1"/>
    </source>
</evidence>
<dbReference type="Pfam" id="PF17941">
    <property type="entry name" value="PP_kinase_C_1"/>
    <property type="match status" value="1"/>
</dbReference>
<dbReference type="SUPFAM" id="SSF140356">
    <property type="entry name" value="PPK N-terminal domain-like"/>
    <property type="match status" value="1"/>
</dbReference>